<gene>
    <name evidence="1" type="ORF">chiPu_0000762</name>
</gene>
<protein>
    <recommendedName>
        <fullName evidence="3">Reverse transcriptase domain-containing protein</fullName>
    </recommendedName>
</protein>
<dbReference type="PANTHER" id="PTHR47027">
    <property type="entry name" value="REVERSE TRANSCRIPTASE DOMAIN-CONTAINING PROTEIN"/>
    <property type="match status" value="1"/>
</dbReference>
<evidence type="ECO:0000313" key="1">
    <source>
        <dbReference type="EMBL" id="GCC22375.1"/>
    </source>
</evidence>
<organism evidence="1 2">
    <name type="scientific">Chiloscyllium punctatum</name>
    <name type="common">Brownbanded bambooshark</name>
    <name type="synonym">Hemiscyllium punctatum</name>
    <dbReference type="NCBI Taxonomy" id="137246"/>
    <lineage>
        <taxon>Eukaryota</taxon>
        <taxon>Metazoa</taxon>
        <taxon>Chordata</taxon>
        <taxon>Craniata</taxon>
        <taxon>Vertebrata</taxon>
        <taxon>Chondrichthyes</taxon>
        <taxon>Elasmobranchii</taxon>
        <taxon>Galeomorphii</taxon>
        <taxon>Galeoidea</taxon>
        <taxon>Orectolobiformes</taxon>
        <taxon>Hemiscylliidae</taxon>
        <taxon>Chiloscyllium</taxon>
    </lineage>
</organism>
<dbReference type="AlphaFoldDB" id="A0A401RW54"/>
<dbReference type="PANTHER" id="PTHR47027:SF20">
    <property type="entry name" value="REVERSE TRANSCRIPTASE-LIKE PROTEIN WITH RNA-DIRECTED DNA POLYMERASE DOMAIN"/>
    <property type="match status" value="1"/>
</dbReference>
<sequence>MIIRGIPSQEQLLLLGNFNAREGSTLFSIFFPVMLKHAFEISTDGVYLHTRLDGRLFSLSQLREKSKVCEVLIRDDAALAMHSEEQLQCLMDSFARAHQDFSLTISLNKTNVLGQGDECPPAITINKYELEVVPEFTYLGSIITDSLSLDSEISR</sequence>
<dbReference type="EMBL" id="BEZZ01000010">
    <property type="protein sequence ID" value="GCC22375.1"/>
    <property type="molecule type" value="Genomic_DNA"/>
</dbReference>
<dbReference type="OrthoDB" id="410381at2759"/>
<evidence type="ECO:0008006" key="3">
    <source>
        <dbReference type="Google" id="ProtNLM"/>
    </source>
</evidence>
<dbReference type="Proteomes" id="UP000287033">
    <property type="component" value="Unassembled WGS sequence"/>
</dbReference>
<evidence type="ECO:0000313" key="2">
    <source>
        <dbReference type="Proteomes" id="UP000287033"/>
    </source>
</evidence>
<keyword evidence="2" id="KW-1185">Reference proteome</keyword>
<comment type="caution">
    <text evidence="1">The sequence shown here is derived from an EMBL/GenBank/DDBJ whole genome shotgun (WGS) entry which is preliminary data.</text>
</comment>
<accession>A0A401RW54</accession>
<dbReference type="STRING" id="137246.A0A401RW54"/>
<name>A0A401RW54_CHIPU</name>
<proteinExistence type="predicted"/>
<reference evidence="1 2" key="1">
    <citation type="journal article" date="2018" name="Nat. Ecol. Evol.">
        <title>Shark genomes provide insights into elasmobranch evolution and the origin of vertebrates.</title>
        <authorList>
            <person name="Hara Y"/>
            <person name="Yamaguchi K"/>
            <person name="Onimaru K"/>
            <person name="Kadota M"/>
            <person name="Koyanagi M"/>
            <person name="Keeley SD"/>
            <person name="Tatsumi K"/>
            <person name="Tanaka K"/>
            <person name="Motone F"/>
            <person name="Kageyama Y"/>
            <person name="Nozu R"/>
            <person name="Adachi N"/>
            <person name="Nishimura O"/>
            <person name="Nakagawa R"/>
            <person name="Tanegashima C"/>
            <person name="Kiyatake I"/>
            <person name="Matsumoto R"/>
            <person name="Murakumo K"/>
            <person name="Nishida K"/>
            <person name="Terakita A"/>
            <person name="Kuratani S"/>
            <person name="Sato K"/>
            <person name="Hyodo S Kuraku.S."/>
        </authorList>
    </citation>
    <scope>NUCLEOTIDE SEQUENCE [LARGE SCALE GENOMIC DNA]</scope>
</reference>